<dbReference type="PANTHER" id="PTHR42879:SF2">
    <property type="entry name" value="3-OXOACYL-[ACYL-CARRIER-PROTEIN] REDUCTASE FABG"/>
    <property type="match status" value="1"/>
</dbReference>
<dbReference type="PRINTS" id="PR00080">
    <property type="entry name" value="SDRFAMILY"/>
</dbReference>
<dbReference type="RefSeq" id="WP_199384431.1">
    <property type="nucleotide sequence ID" value="NZ_JAEMHM010000009.1"/>
</dbReference>
<dbReference type="Pfam" id="PF00106">
    <property type="entry name" value="adh_short"/>
    <property type="match status" value="1"/>
</dbReference>
<dbReference type="Proteomes" id="UP000636888">
    <property type="component" value="Unassembled WGS sequence"/>
</dbReference>
<dbReference type="EMBL" id="JAEMHM010000009">
    <property type="protein sequence ID" value="MBJ6725541.1"/>
    <property type="molecule type" value="Genomic_DNA"/>
</dbReference>
<sequence>MQTELAGKVALVTGGSRGIGKAIALALAEAGADVALNYQNNDRMAEEVCGEIRNRGRRALAVKGDVAVAAEVTRMVEEVRQGLGPIGILVNNAGIGHIASIDTISEQEWDATLAVNLKGAFLVTQAVLPDLRRARWGRIINISSVAAQMGGVVGPHYAASKAGIIGLTHYYAAYLAKEGITVNAIAPGPIATDMSAALPQLKPESLPVGRFGTPEEIAAVALLLAGNGFLTGQTVNVNGGRYLG</sequence>
<dbReference type="InterPro" id="IPR050259">
    <property type="entry name" value="SDR"/>
</dbReference>
<keyword evidence="6" id="KW-1185">Reference proteome</keyword>
<dbReference type="Gene3D" id="3.40.50.720">
    <property type="entry name" value="NAD(P)-binding Rossmann-like Domain"/>
    <property type="match status" value="1"/>
</dbReference>
<comment type="similarity">
    <text evidence="1 3">Belongs to the short-chain dehydrogenases/reductases (SDR) family.</text>
</comment>
<dbReference type="GO" id="GO:0016491">
    <property type="term" value="F:oxidoreductase activity"/>
    <property type="evidence" value="ECO:0007669"/>
    <property type="project" value="UniProtKB-KW"/>
</dbReference>
<evidence type="ECO:0000256" key="3">
    <source>
        <dbReference type="RuleBase" id="RU000363"/>
    </source>
</evidence>
<dbReference type="InterPro" id="IPR057326">
    <property type="entry name" value="KR_dom"/>
</dbReference>
<name>A0A8J7JE32_9BACT</name>
<comment type="caution">
    <text evidence="5">The sequence shown here is derived from an EMBL/GenBank/DDBJ whole genome shotgun (WGS) entry which is preliminary data.</text>
</comment>
<dbReference type="NCBIfam" id="NF009466">
    <property type="entry name" value="PRK12826.1-2"/>
    <property type="match status" value="1"/>
</dbReference>
<accession>A0A8J7JE32</accession>
<keyword evidence="2" id="KW-0560">Oxidoreductase</keyword>
<dbReference type="PANTHER" id="PTHR42879">
    <property type="entry name" value="3-OXOACYL-(ACYL-CARRIER-PROTEIN) REDUCTASE"/>
    <property type="match status" value="1"/>
</dbReference>
<dbReference type="PRINTS" id="PR00081">
    <property type="entry name" value="GDHRDH"/>
</dbReference>
<dbReference type="SMART" id="SM00822">
    <property type="entry name" value="PKS_KR"/>
    <property type="match status" value="1"/>
</dbReference>
<dbReference type="InterPro" id="IPR002347">
    <property type="entry name" value="SDR_fam"/>
</dbReference>
<evidence type="ECO:0000313" key="5">
    <source>
        <dbReference type="EMBL" id="MBJ6725541.1"/>
    </source>
</evidence>
<evidence type="ECO:0000313" key="6">
    <source>
        <dbReference type="Proteomes" id="UP000636888"/>
    </source>
</evidence>
<evidence type="ECO:0000256" key="2">
    <source>
        <dbReference type="ARBA" id="ARBA00023002"/>
    </source>
</evidence>
<dbReference type="InterPro" id="IPR036291">
    <property type="entry name" value="NAD(P)-bd_dom_sf"/>
</dbReference>
<evidence type="ECO:0000256" key="1">
    <source>
        <dbReference type="ARBA" id="ARBA00006484"/>
    </source>
</evidence>
<feature type="domain" description="Ketoreductase" evidence="4">
    <location>
        <begin position="8"/>
        <end position="188"/>
    </location>
</feature>
<reference evidence="5" key="1">
    <citation type="submission" date="2020-12" db="EMBL/GenBank/DDBJ databases">
        <title>Geomonas sp. Red875, isolated from river sediment.</title>
        <authorList>
            <person name="Xu Z."/>
            <person name="Zhang Z."/>
            <person name="Masuda Y."/>
            <person name="Itoh H."/>
            <person name="Senoo K."/>
        </authorList>
    </citation>
    <scope>NUCLEOTIDE SEQUENCE</scope>
    <source>
        <strain evidence="5">Red875</strain>
    </source>
</reference>
<dbReference type="FunFam" id="3.40.50.720:FF:000173">
    <property type="entry name" value="3-oxoacyl-[acyl-carrier protein] reductase"/>
    <property type="match status" value="1"/>
</dbReference>
<protein>
    <submittedName>
        <fullName evidence="5">3-oxoacyl-ACP reductase FabG</fullName>
    </submittedName>
</protein>
<proteinExistence type="inferred from homology"/>
<evidence type="ECO:0000259" key="4">
    <source>
        <dbReference type="SMART" id="SM00822"/>
    </source>
</evidence>
<dbReference type="SUPFAM" id="SSF51735">
    <property type="entry name" value="NAD(P)-binding Rossmann-fold domains"/>
    <property type="match status" value="1"/>
</dbReference>
<gene>
    <name evidence="5" type="ORF">JFN93_12545</name>
</gene>
<dbReference type="AlphaFoldDB" id="A0A8J7JE32"/>
<organism evidence="5 6">
    <name type="scientific">Geomesophilobacter sediminis</name>
    <dbReference type="NCBI Taxonomy" id="2798584"/>
    <lineage>
        <taxon>Bacteria</taxon>
        <taxon>Pseudomonadati</taxon>
        <taxon>Thermodesulfobacteriota</taxon>
        <taxon>Desulfuromonadia</taxon>
        <taxon>Geobacterales</taxon>
        <taxon>Geobacteraceae</taxon>
        <taxon>Geomesophilobacter</taxon>
    </lineage>
</organism>